<protein>
    <submittedName>
        <fullName evidence="1">Uncharacterized protein</fullName>
    </submittedName>
</protein>
<organism evidence="1 2">
    <name type="scientific">Shimia isoporae</name>
    <dbReference type="NCBI Taxonomy" id="647720"/>
    <lineage>
        <taxon>Bacteria</taxon>
        <taxon>Pseudomonadati</taxon>
        <taxon>Pseudomonadota</taxon>
        <taxon>Alphaproteobacteria</taxon>
        <taxon>Rhodobacterales</taxon>
        <taxon>Roseobacteraceae</taxon>
    </lineage>
</organism>
<sequence length="117" mass="12142">MATVHPLPKLNALPRSGGASSFLSDGLLYRAHLGAYCVASLEAKTLPSRCHGGLLAHYISAEYYAAYKDGEVAQGDWSPGTVVVGLGAVEDSFGAGDLLGLQVHRFVDALGQVGQIA</sequence>
<reference evidence="1 2" key="1">
    <citation type="submission" date="2019-03" db="EMBL/GenBank/DDBJ databases">
        <title>Genomic Encyclopedia of Archaeal and Bacterial Type Strains, Phase II (KMG-II): from individual species to whole genera.</title>
        <authorList>
            <person name="Goeker M."/>
        </authorList>
    </citation>
    <scope>NUCLEOTIDE SEQUENCE [LARGE SCALE GENOMIC DNA]</scope>
    <source>
        <strain evidence="1 2">DSM 26433</strain>
    </source>
</reference>
<comment type="caution">
    <text evidence="1">The sequence shown here is derived from an EMBL/GenBank/DDBJ whole genome shotgun (WGS) entry which is preliminary data.</text>
</comment>
<keyword evidence="2" id="KW-1185">Reference proteome</keyword>
<name>A0A4R1N555_9RHOB</name>
<proteinExistence type="predicted"/>
<dbReference type="AlphaFoldDB" id="A0A4R1N555"/>
<evidence type="ECO:0000313" key="2">
    <source>
        <dbReference type="Proteomes" id="UP000295673"/>
    </source>
</evidence>
<dbReference type="Proteomes" id="UP000295673">
    <property type="component" value="Unassembled WGS sequence"/>
</dbReference>
<evidence type="ECO:0000313" key="1">
    <source>
        <dbReference type="EMBL" id="TCL01200.1"/>
    </source>
</evidence>
<gene>
    <name evidence="1" type="ORF">BXY66_2511</name>
</gene>
<dbReference type="EMBL" id="SMGR01000002">
    <property type="protein sequence ID" value="TCL01200.1"/>
    <property type="molecule type" value="Genomic_DNA"/>
</dbReference>
<accession>A0A4R1N555</accession>